<feature type="transmembrane region" description="Helical" evidence="7">
    <location>
        <begin position="212"/>
        <end position="232"/>
    </location>
</feature>
<keyword evidence="10" id="KW-1185">Reference proteome</keyword>
<evidence type="ECO:0000256" key="7">
    <source>
        <dbReference type="SAM" id="Phobius"/>
    </source>
</evidence>
<evidence type="ECO:0000313" key="9">
    <source>
        <dbReference type="EMBL" id="KAF2458808.1"/>
    </source>
</evidence>
<organism evidence="9 10">
    <name type="scientific">Lineolata rhizophorae</name>
    <dbReference type="NCBI Taxonomy" id="578093"/>
    <lineage>
        <taxon>Eukaryota</taxon>
        <taxon>Fungi</taxon>
        <taxon>Dikarya</taxon>
        <taxon>Ascomycota</taxon>
        <taxon>Pezizomycotina</taxon>
        <taxon>Dothideomycetes</taxon>
        <taxon>Dothideomycetes incertae sedis</taxon>
        <taxon>Lineolatales</taxon>
        <taxon>Lineolataceae</taxon>
        <taxon>Lineolata</taxon>
    </lineage>
</organism>
<evidence type="ECO:0000259" key="8">
    <source>
        <dbReference type="Pfam" id="PF20684"/>
    </source>
</evidence>
<dbReference type="GO" id="GO:0016020">
    <property type="term" value="C:membrane"/>
    <property type="evidence" value="ECO:0007669"/>
    <property type="project" value="UniProtKB-SubCell"/>
</dbReference>
<evidence type="ECO:0000256" key="6">
    <source>
        <dbReference type="SAM" id="MobiDB-lite"/>
    </source>
</evidence>
<evidence type="ECO:0000256" key="3">
    <source>
        <dbReference type="ARBA" id="ARBA00022989"/>
    </source>
</evidence>
<evidence type="ECO:0000256" key="4">
    <source>
        <dbReference type="ARBA" id="ARBA00023136"/>
    </source>
</evidence>
<dbReference type="EMBL" id="MU001677">
    <property type="protein sequence ID" value="KAF2458808.1"/>
    <property type="molecule type" value="Genomic_DNA"/>
</dbReference>
<name>A0A6A6P4U8_9PEZI</name>
<evidence type="ECO:0000256" key="5">
    <source>
        <dbReference type="ARBA" id="ARBA00038359"/>
    </source>
</evidence>
<evidence type="ECO:0000256" key="1">
    <source>
        <dbReference type="ARBA" id="ARBA00004141"/>
    </source>
</evidence>
<evidence type="ECO:0000256" key="2">
    <source>
        <dbReference type="ARBA" id="ARBA00022692"/>
    </source>
</evidence>
<sequence>MSDSQGETAQIREDSVGPTVTAVAIIFAVLSAITIFLRMFSRSWVVGKVGPDDILMCIATLLAWAFIAATILAVNHGLGDHIEAVMARGTDNLVSYSQIVWLSSIFYNACLGFIKMSVLALYMRLGDRLLRKLAMIMFGVVACQCVANVASCIFQCDPIPAAWDITITEKRCIDINAFYLANAACNIFTDLLTYTLPIKMIFHLQIPQKQKIALGVILSLGLLACISSIIRITFIPKMLTSPDATYVISDAMYWSVIETNIGILAASIPSFKALAKRYLPRILGEYSSGNKTGQSGNKLSSRAFQKLGFGKSDKPATDTAKSVGGHGDVLESHKMRALSMTKENISMDKNGIQTRVEQDVASNSSEERLNVPDGKIMARTHITTQVEGNSDSGSFFFKDDDDNVTDPHSRV</sequence>
<dbReference type="PANTHER" id="PTHR33048:SF114">
    <property type="entry name" value="MEMBRANE PROTEIN PTH11-LIKE, PUTATIVE (AFU_ORTHOLOGUE AFUA_7G06620)-RELATED"/>
    <property type="match status" value="1"/>
</dbReference>
<dbReference type="InterPro" id="IPR049326">
    <property type="entry name" value="Rhodopsin_dom_fungi"/>
</dbReference>
<keyword evidence="4 7" id="KW-0472">Membrane</keyword>
<feature type="transmembrane region" description="Helical" evidence="7">
    <location>
        <begin position="98"/>
        <end position="122"/>
    </location>
</feature>
<proteinExistence type="inferred from homology"/>
<dbReference type="InterPro" id="IPR052337">
    <property type="entry name" value="SAT4-like"/>
</dbReference>
<protein>
    <recommendedName>
        <fullName evidence="8">Rhodopsin domain-containing protein</fullName>
    </recommendedName>
</protein>
<reference evidence="9" key="1">
    <citation type="journal article" date="2020" name="Stud. Mycol.">
        <title>101 Dothideomycetes genomes: a test case for predicting lifestyles and emergence of pathogens.</title>
        <authorList>
            <person name="Haridas S."/>
            <person name="Albert R."/>
            <person name="Binder M."/>
            <person name="Bloem J."/>
            <person name="Labutti K."/>
            <person name="Salamov A."/>
            <person name="Andreopoulos B."/>
            <person name="Baker S."/>
            <person name="Barry K."/>
            <person name="Bills G."/>
            <person name="Bluhm B."/>
            <person name="Cannon C."/>
            <person name="Castanera R."/>
            <person name="Culley D."/>
            <person name="Daum C."/>
            <person name="Ezra D."/>
            <person name="Gonzalez J."/>
            <person name="Henrissat B."/>
            <person name="Kuo A."/>
            <person name="Liang C."/>
            <person name="Lipzen A."/>
            <person name="Lutzoni F."/>
            <person name="Magnuson J."/>
            <person name="Mondo S."/>
            <person name="Nolan M."/>
            <person name="Ohm R."/>
            <person name="Pangilinan J."/>
            <person name="Park H.-J."/>
            <person name="Ramirez L."/>
            <person name="Alfaro M."/>
            <person name="Sun H."/>
            <person name="Tritt A."/>
            <person name="Yoshinaga Y."/>
            <person name="Zwiers L.-H."/>
            <person name="Turgeon B."/>
            <person name="Goodwin S."/>
            <person name="Spatafora J."/>
            <person name="Crous P."/>
            <person name="Grigoriev I."/>
        </authorList>
    </citation>
    <scope>NUCLEOTIDE SEQUENCE</scope>
    <source>
        <strain evidence="9">ATCC 16933</strain>
    </source>
</reference>
<dbReference type="PANTHER" id="PTHR33048">
    <property type="entry name" value="PTH11-LIKE INTEGRAL MEMBRANE PROTEIN (AFU_ORTHOLOGUE AFUA_5G11245)"/>
    <property type="match status" value="1"/>
</dbReference>
<keyword evidence="2 7" id="KW-0812">Transmembrane</keyword>
<dbReference type="Pfam" id="PF20684">
    <property type="entry name" value="Fung_rhodopsin"/>
    <property type="match status" value="1"/>
</dbReference>
<feature type="domain" description="Rhodopsin" evidence="8">
    <location>
        <begin position="37"/>
        <end position="276"/>
    </location>
</feature>
<feature type="transmembrane region" description="Helical" evidence="7">
    <location>
        <begin position="20"/>
        <end position="41"/>
    </location>
</feature>
<comment type="similarity">
    <text evidence="5">Belongs to the SAT4 family.</text>
</comment>
<feature type="transmembrane region" description="Helical" evidence="7">
    <location>
        <begin position="53"/>
        <end position="78"/>
    </location>
</feature>
<feature type="region of interest" description="Disordered" evidence="6">
    <location>
        <begin position="387"/>
        <end position="411"/>
    </location>
</feature>
<dbReference type="OrthoDB" id="444631at2759"/>
<dbReference type="Proteomes" id="UP000799766">
    <property type="component" value="Unassembled WGS sequence"/>
</dbReference>
<keyword evidence="3 7" id="KW-1133">Transmembrane helix</keyword>
<accession>A0A6A6P4U8</accession>
<dbReference type="AlphaFoldDB" id="A0A6A6P4U8"/>
<comment type="subcellular location">
    <subcellularLocation>
        <location evidence="1">Membrane</location>
        <topology evidence="1">Multi-pass membrane protein</topology>
    </subcellularLocation>
</comment>
<gene>
    <name evidence="9" type="ORF">BDY21DRAFT_363004</name>
</gene>
<evidence type="ECO:0000313" key="10">
    <source>
        <dbReference type="Proteomes" id="UP000799766"/>
    </source>
</evidence>